<sequence>MKIKPFDLSVIVVIIVATVATCLLAFELLKNPTHEQSKCYSEHASNQINSTNSQKNAQSYMSYIINKIENDGCKKSG</sequence>
<evidence type="ECO:0000313" key="2">
    <source>
        <dbReference type="EMBL" id="PHI30190.1"/>
    </source>
</evidence>
<dbReference type="EMBL" id="PDDX01000001">
    <property type="protein sequence ID" value="PHI30190.1"/>
    <property type="molecule type" value="Genomic_DNA"/>
</dbReference>
<keyword evidence="4" id="KW-1185">Reference proteome</keyword>
<proteinExistence type="predicted"/>
<gene>
    <name evidence="2" type="ORF">CRN84_13000</name>
    <name evidence="3" type="ORF">NCTC12282_03695</name>
</gene>
<keyword evidence="1" id="KW-0472">Membrane</keyword>
<reference evidence="3 5" key="3">
    <citation type="submission" date="2019-03" db="EMBL/GenBank/DDBJ databases">
        <authorList>
            <consortium name="Pathogen Informatics"/>
        </authorList>
    </citation>
    <scope>NUCLEOTIDE SEQUENCE [LARGE SCALE GENOMIC DNA]</scope>
    <source>
        <strain evidence="3 5">NCTC12282</strain>
    </source>
</reference>
<evidence type="ECO:0000313" key="5">
    <source>
        <dbReference type="Proteomes" id="UP000373449"/>
    </source>
</evidence>
<evidence type="ECO:0000313" key="4">
    <source>
        <dbReference type="Proteomes" id="UP000224974"/>
    </source>
</evidence>
<evidence type="ECO:0000313" key="3">
    <source>
        <dbReference type="EMBL" id="VFS49231.1"/>
    </source>
</evidence>
<dbReference type="Proteomes" id="UP000373449">
    <property type="component" value="Unassembled WGS sequence"/>
</dbReference>
<dbReference type="EMBL" id="CAADJA010000002">
    <property type="protein sequence ID" value="VFS49231.1"/>
    <property type="molecule type" value="Genomic_DNA"/>
</dbReference>
<keyword evidence="1" id="KW-1133">Transmembrane helix</keyword>
<dbReference type="AlphaFoldDB" id="A0A2C6C1G9"/>
<keyword evidence="1" id="KW-0812">Transmembrane</keyword>
<reference evidence="2" key="2">
    <citation type="submission" date="2017-09" db="EMBL/GenBank/DDBJ databases">
        <title>FDA dAtabase for Regulatory Grade micrObial Sequences (FDA-ARGOS): Supporting development and validation of Infectious Disease Dx tests.</title>
        <authorList>
            <person name="Minogue T."/>
            <person name="Wolcott M."/>
            <person name="Wasieloski L."/>
            <person name="Aguilar W."/>
            <person name="Moore D."/>
            <person name="Tallon L.J."/>
            <person name="Sadzewicz L."/>
            <person name="Ott S."/>
            <person name="Zhao X."/>
            <person name="Nagaraj S."/>
            <person name="Vavikolanu K."/>
            <person name="Aluvathingal J."/>
            <person name="Nadendla S."/>
            <person name="Sichtig H."/>
        </authorList>
    </citation>
    <scope>NUCLEOTIDE SEQUENCE</scope>
    <source>
        <strain evidence="2">FDAARGOS_387</strain>
    </source>
</reference>
<dbReference type="RefSeq" id="WP_029093958.1">
    <property type="nucleotide sequence ID" value="NZ_CAADJA010000002.1"/>
</dbReference>
<dbReference type="Proteomes" id="UP000224974">
    <property type="component" value="Unassembled WGS sequence"/>
</dbReference>
<feature type="transmembrane region" description="Helical" evidence="1">
    <location>
        <begin position="6"/>
        <end position="29"/>
    </location>
</feature>
<organism evidence="2 4">
    <name type="scientific">Budvicia aquatica</name>
    <dbReference type="NCBI Taxonomy" id="82979"/>
    <lineage>
        <taxon>Bacteria</taxon>
        <taxon>Pseudomonadati</taxon>
        <taxon>Pseudomonadota</taxon>
        <taxon>Gammaproteobacteria</taxon>
        <taxon>Enterobacterales</taxon>
        <taxon>Budviciaceae</taxon>
        <taxon>Budvicia</taxon>
    </lineage>
</organism>
<reference evidence="4" key="1">
    <citation type="submission" date="2017-09" db="EMBL/GenBank/DDBJ databases">
        <title>FDA dAtabase for Regulatory Grade micrObial Sequences (FDA-ARGOS): Supporting development and validation of Infectious Disease Dx tests.</title>
        <authorList>
            <person name="Minogue T."/>
            <person name="Wolcott M."/>
            <person name="Wasieloski L."/>
            <person name="Aguilar W."/>
            <person name="Moore D."/>
            <person name="Tallon L."/>
            <person name="Sadzewicz L."/>
            <person name="Ott S."/>
            <person name="Zhao X."/>
            <person name="Nagaraj S."/>
            <person name="Vavikolanu K."/>
            <person name="Aluvathingal J."/>
            <person name="Nadendla S."/>
            <person name="Sichtig H."/>
        </authorList>
    </citation>
    <scope>NUCLEOTIDE SEQUENCE [LARGE SCALE GENOMIC DNA]</scope>
    <source>
        <strain evidence="4">FDAARGOS_387</strain>
    </source>
</reference>
<name>A0A2C6C1G9_9GAMM</name>
<evidence type="ECO:0000256" key="1">
    <source>
        <dbReference type="SAM" id="Phobius"/>
    </source>
</evidence>
<accession>A0A2C6C1G9</accession>
<protein>
    <submittedName>
        <fullName evidence="2">Uncharacterized protein</fullName>
    </submittedName>
</protein>